<protein>
    <submittedName>
        <fullName evidence="2">Uncharacterized protein</fullName>
    </submittedName>
</protein>
<feature type="region of interest" description="Disordered" evidence="1">
    <location>
        <begin position="93"/>
        <end position="132"/>
    </location>
</feature>
<feature type="compositionally biased region" description="Gly residues" evidence="1">
    <location>
        <begin position="98"/>
        <end position="120"/>
    </location>
</feature>
<reference evidence="2" key="1">
    <citation type="journal article" date="2023" name="G3 (Bethesda)">
        <title>A reference genome for the long-term kleptoplast-retaining sea slug Elysia crispata morphotype clarki.</title>
        <authorList>
            <person name="Eastman K.E."/>
            <person name="Pendleton A.L."/>
            <person name="Shaikh M.A."/>
            <person name="Suttiyut T."/>
            <person name="Ogas R."/>
            <person name="Tomko P."/>
            <person name="Gavelis G."/>
            <person name="Widhalm J.R."/>
            <person name="Wisecaver J.H."/>
        </authorList>
    </citation>
    <scope>NUCLEOTIDE SEQUENCE</scope>
    <source>
        <strain evidence="2">ECLA1</strain>
    </source>
</reference>
<evidence type="ECO:0000313" key="2">
    <source>
        <dbReference type="EMBL" id="KAK3730062.1"/>
    </source>
</evidence>
<feature type="compositionally biased region" description="Low complexity" evidence="1">
    <location>
        <begin position="121"/>
        <end position="132"/>
    </location>
</feature>
<proteinExistence type="predicted"/>
<dbReference type="Proteomes" id="UP001283361">
    <property type="component" value="Unassembled WGS sequence"/>
</dbReference>
<sequence length="132" mass="13760">MNVIQFTYALAWGLTVCLHGPGHEALMCYLHSLTWGSAWDRSFLYSFLARAQEVGLGRSLENVAWPGLGMLSRAGPGMGLIARNGFTGWNGPDLGPDMGPGQGSNGLGQGLNGVGMGPRGRSGASRRGLGLG</sequence>
<evidence type="ECO:0000313" key="3">
    <source>
        <dbReference type="Proteomes" id="UP001283361"/>
    </source>
</evidence>
<dbReference type="AlphaFoldDB" id="A0AAE1CRD2"/>
<comment type="caution">
    <text evidence="2">The sequence shown here is derived from an EMBL/GenBank/DDBJ whole genome shotgun (WGS) entry which is preliminary data.</text>
</comment>
<dbReference type="EMBL" id="JAWDGP010007096">
    <property type="protein sequence ID" value="KAK3730062.1"/>
    <property type="molecule type" value="Genomic_DNA"/>
</dbReference>
<keyword evidence="3" id="KW-1185">Reference proteome</keyword>
<name>A0AAE1CRD2_9GAST</name>
<evidence type="ECO:0000256" key="1">
    <source>
        <dbReference type="SAM" id="MobiDB-lite"/>
    </source>
</evidence>
<accession>A0AAE1CRD2</accession>
<gene>
    <name evidence="2" type="ORF">RRG08_055468</name>
</gene>
<organism evidence="2 3">
    <name type="scientific">Elysia crispata</name>
    <name type="common">lettuce slug</name>
    <dbReference type="NCBI Taxonomy" id="231223"/>
    <lineage>
        <taxon>Eukaryota</taxon>
        <taxon>Metazoa</taxon>
        <taxon>Spiralia</taxon>
        <taxon>Lophotrochozoa</taxon>
        <taxon>Mollusca</taxon>
        <taxon>Gastropoda</taxon>
        <taxon>Heterobranchia</taxon>
        <taxon>Euthyneura</taxon>
        <taxon>Panpulmonata</taxon>
        <taxon>Sacoglossa</taxon>
        <taxon>Placobranchoidea</taxon>
        <taxon>Plakobranchidae</taxon>
        <taxon>Elysia</taxon>
    </lineage>
</organism>